<dbReference type="AlphaFoldDB" id="A0A382AJT3"/>
<accession>A0A382AJT3</accession>
<sequence>MRRLIFIFFFIFVLQNYVQAIESSDRSCFRVSDISGWRALDDKNLIVWSPSKSHPYLVKLFNRCPGLKFEDTLVFKSSLWRTCSNYNDQIHTRHMPCSIKDIKEIDDEEVVELINAFKTSNDKEASENKNSE</sequence>
<dbReference type="InterPro" id="IPR045500">
    <property type="entry name" value="DUF6491"/>
</dbReference>
<proteinExistence type="predicted"/>
<dbReference type="EMBL" id="UINC01025529">
    <property type="protein sequence ID" value="SVB01263.1"/>
    <property type="molecule type" value="Genomic_DNA"/>
</dbReference>
<reference evidence="1" key="1">
    <citation type="submission" date="2018-05" db="EMBL/GenBank/DDBJ databases">
        <authorList>
            <person name="Lanie J.A."/>
            <person name="Ng W.-L."/>
            <person name="Kazmierczak K.M."/>
            <person name="Andrzejewski T.M."/>
            <person name="Davidsen T.M."/>
            <person name="Wayne K.J."/>
            <person name="Tettelin H."/>
            <person name="Glass J.I."/>
            <person name="Rusch D."/>
            <person name="Podicherti R."/>
            <person name="Tsui H.-C.T."/>
            <person name="Winkler M.E."/>
        </authorList>
    </citation>
    <scope>NUCLEOTIDE SEQUENCE</scope>
</reference>
<evidence type="ECO:0000313" key="1">
    <source>
        <dbReference type="EMBL" id="SVB01263.1"/>
    </source>
</evidence>
<name>A0A382AJT3_9ZZZZ</name>
<protein>
    <submittedName>
        <fullName evidence="1">Uncharacterized protein</fullName>
    </submittedName>
</protein>
<gene>
    <name evidence="1" type="ORF">METZ01_LOCUS154117</name>
</gene>
<dbReference type="Pfam" id="PF20101">
    <property type="entry name" value="DUF6491"/>
    <property type="match status" value="1"/>
</dbReference>
<organism evidence="1">
    <name type="scientific">marine metagenome</name>
    <dbReference type="NCBI Taxonomy" id="408172"/>
    <lineage>
        <taxon>unclassified sequences</taxon>
        <taxon>metagenomes</taxon>
        <taxon>ecological metagenomes</taxon>
    </lineage>
</organism>